<evidence type="ECO:0000256" key="3">
    <source>
        <dbReference type="ARBA" id="ARBA00023125"/>
    </source>
</evidence>
<feature type="domain" description="DUF7599" evidence="10">
    <location>
        <begin position="209"/>
        <end position="279"/>
    </location>
</feature>
<evidence type="ECO:0000313" key="11">
    <source>
        <dbReference type="EMBL" id="CEP16613.1"/>
    </source>
</evidence>
<organism evidence="11 12">
    <name type="scientific">Parasitella parasitica</name>
    <dbReference type="NCBI Taxonomy" id="35722"/>
    <lineage>
        <taxon>Eukaryota</taxon>
        <taxon>Fungi</taxon>
        <taxon>Fungi incertae sedis</taxon>
        <taxon>Mucoromycota</taxon>
        <taxon>Mucoromycotina</taxon>
        <taxon>Mucoromycetes</taxon>
        <taxon>Mucorales</taxon>
        <taxon>Mucorineae</taxon>
        <taxon>Mucoraceae</taxon>
        <taxon>Parasitella</taxon>
    </lineage>
</organism>
<evidence type="ECO:0000256" key="5">
    <source>
        <dbReference type="ARBA" id="ARBA00023242"/>
    </source>
</evidence>
<dbReference type="InterPro" id="IPR007309">
    <property type="entry name" value="TFIIIC_Bblock-bd"/>
</dbReference>
<dbReference type="GO" id="GO:0006384">
    <property type="term" value="P:transcription initiation at RNA polymerase III promoter"/>
    <property type="evidence" value="ECO:0007669"/>
    <property type="project" value="InterPro"/>
</dbReference>
<dbReference type="InterPro" id="IPR044210">
    <property type="entry name" value="Tfc3-like"/>
</dbReference>
<feature type="region of interest" description="Disordered" evidence="6">
    <location>
        <begin position="451"/>
        <end position="473"/>
    </location>
</feature>
<dbReference type="PANTHER" id="PTHR15180:SF1">
    <property type="entry name" value="GENERAL TRANSCRIPTION FACTOR 3C POLYPEPTIDE 1"/>
    <property type="match status" value="1"/>
</dbReference>
<dbReference type="STRING" id="35722.A0A0B7NMP0"/>
<dbReference type="GO" id="GO:0003677">
    <property type="term" value="F:DNA binding"/>
    <property type="evidence" value="ECO:0007669"/>
    <property type="project" value="UniProtKB-KW"/>
</dbReference>
<dbReference type="Gene3D" id="1.10.10.10">
    <property type="entry name" value="Winged helix-like DNA-binding domain superfamily/Winged helix DNA-binding domain"/>
    <property type="match status" value="1"/>
</dbReference>
<dbReference type="InterPro" id="IPR046488">
    <property type="entry name" value="Sfc3/Tfc3_C"/>
</dbReference>
<feature type="domain" description="B-block binding subunit of TFIIIC" evidence="7">
    <location>
        <begin position="116"/>
        <end position="184"/>
    </location>
</feature>
<name>A0A0B7NMP0_9FUNG</name>
<keyword evidence="4" id="KW-0804">Transcription</keyword>
<dbReference type="Pfam" id="PF24538">
    <property type="entry name" value="DUF7599"/>
    <property type="match status" value="1"/>
</dbReference>
<evidence type="ECO:0000256" key="2">
    <source>
        <dbReference type="ARBA" id="ARBA00022553"/>
    </source>
</evidence>
<dbReference type="GO" id="GO:0000127">
    <property type="term" value="C:transcription factor TFIIIC complex"/>
    <property type="evidence" value="ECO:0007669"/>
    <property type="project" value="InterPro"/>
</dbReference>
<dbReference type="Pfam" id="PF04182">
    <property type="entry name" value="B-block_TFIIIC"/>
    <property type="match status" value="1"/>
</dbReference>
<dbReference type="Pfam" id="PF24101">
    <property type="entry name" value="WHD_GTF3C1"/>
    <property type="match status" value="1"/>
</dbReference>
<evidence type="ECO:0000313" key="12">
    <source>
        <dbReference type="Proteomes" id="UP000054107"/>
    </source>
</evidence>
<keyword evidence="3" id="KW-0238">DNA-binding</keyword>
<evidence type="ECO:0000259" key="9">
    <source>
        <dbReference type="Pfam" id="PF24101"/>
    </source>
</evidence>
<dbReference type="GO" id="GO:0042791">
    <property type="term" value="P:5S class rRNA transcription by RNA polymerase III"/>
    <property type="evidence" value="ECO:0007669"/>
    <property type="project" value="TreeGrafter"/>
</dbReference>
<dbReference type="GO" id="GO:0005634">
    <property type="term" value="C:nucleus"/>
    <property type="evidence" value="ECO:0007669"/>
    <property type="project" value="UniProtKB-SubCell"/>
</dbReference>
<gene>
    <name evidence="11" type="primary">PARPA_10885.1 scaffold 41979</name>
</gene>
<protein>
    <submittedName>
        <fullName evidence="11">Uncharacterized protein</fullName>
    </submittedName>
</protein>
<sequence length="1542" mass="177813">MYKVLDGIADEVALEGDQGCSVDKLFTLVETLITKDIKDTHLNQPLLFDDDYKAYAWQQIKGNSHLLFSERGNPINASNLTYDGLKSMDMSVSAVEEVLDRNIYGSLKHEKKSLTDKQRLLLNSIAKSRSQGISQHELGEMFDMDSKAVFYHLKRLDQLGLIVKENAYVSRMCTKLLFLKRFASIPGTKTDDDQKDDGVIYRIPVFKDNIRGLLEKAIDNIMPVADLIDALGLDISAEKKWARVRIQEMHEQGEIEKFNASDGRKTRQCVRLVTSAPTLTTQSHHLQNATQTVRHYSIARDLPSDYIFFKDIEAAGGKGLLRQDLIDKYPLIDPVQFNIFFESATLPSKNPDFDKFILHRTEEFVGRSRQFRYYTTDGWRAFSGLSTTAIPEPTAVITRPEKTEVLEEPKFIDEIARIMNQPSQKRQRYDRDKYLARKEAAKKQKVTVEIADKESTQVPSKRPNSDTTDKSTGFSTLKKVKKDTLRNNTKTRRYGIIIDMVERIQIREFNQEMMNEFKRIELDTPGGQNIARRTFDDLVKELHNQRKLKIYVTAIKKASGLTEIKKFVLHPSLSGDSPQVTEFIDNYSVQKPIMNGISKRKQVKIVNMPALPQSSLTDTQTLAKPLVENTNSWRISAIENGWISSKWLRAKELHEALFKYLETKGISHGIVDMTDFLKLFSLRTLMRIYGLMPYDDPNLVEFLQANENEDMSICDLPADIKAIISQEAPRIRIRIIHLLKILHALSLVSFEEENAIDGYRIPPKIRLLTQGIIRDYAAKEHPIRDTMQLNNIDDVQQYWRDLQTCCLRRRLKADTIHDENDVLYNIVLIRLWKTNTLLTTTQKSILDSFVDFEAKTVPSDEDKSLRNYIAKRSDLSTKRIQAYYNSILMAFKKYEAQNEKQSRRLQKTHSMAASPAITKLMQASMEKRSIDAAMFELKQHEPFIESTFVASRKLRRLRLPVEQYKSIKKTPATKPYRNPLSDVEKDVLLHAYSIMKARSENSFFFWSPISKVIPAYTPEKCRRTLHYMTVLDPTITDTIKKLKSEWLEIYHEGISKKELKDESPWDTQEYDLPAFLEYFVLKLQERESQAKQIEPLPKNLSEFHSKFIIVRDEADKNHVSHCYHEAMYDIPFDSIIDYDEQKVSVHLVMVLIKMILITPDKVYDSKDGYMLLRKFPDEIIEQAVEILTAEGLLVRGKADYGRIPGRRINVSEKFLIMASGVLPFEFFKEARHFYERMTTNLSINFQSSDVNGGSVATILDLTSQRKVSMGVQNLENYTKLRRSVYYPRASAMSMRAAFIYKGLDLRITSNDNTISGYKPEKHIEHIGKSSLLNQEEIGSYLTALYAKHPFSEALYDIIASFGKTGASTSDIRYVISCRYKDKAHLFSETLVVLENHKPPLVQMVGFDQLRYVASEFIASWFINQSNSQYIAPLMWYDTTGAIIPIALEGCANATMSHILQNPGITFANLRDKLRGLFTEYELYYILKYLVESERIIARKLQRKVWPKRLSIFDKRPIASISTSQTLNNDEITCYWLAPGFYV</sequence>
<evidence type="ECO:0000259" key="10">
    <source>
        <dbReference type="Pfam" id="PF24538"/>
    </source>
</evidence>
<dbReference type="SUPFAM" id="SSF46785">
    <property type="entry name" value="Winged helix' DNA-binding domain"/>
    <property type="match status" value="1"/>
</dbReference>
<dbReference type="InterPro" id="IPR036388">
    <property type="entry name" value="WH-like_DNA-bd_sf"/>
</dbReference>
<keyword evidence="12" id="KW-1185">Reference proteome</keyword>
<dbReference type="EMBL" id="LN733219">
    <property type="protein sequence ID" value="CEP16613.1"/>
    <property type="molecule type" value="Genomic_DNA"/>
</dbReference>
<dbReference type="InterPro" id="IPR036390">
    <property type="entry name" value="WH_DNA-bd_sf"/>
</dbReference>
<dbReference type="PANTHER" id="PTHR15180">
    <property type="entry name" value="GENERAL TRANSCRIPTION FACTOR 3C POLYPEPTIDE 1"/>
    <property type="match status" value="1"/>
</dbReference>
<dbReference type="InterPro" id="IPR056020">
    <property type="entry name" value="DUF7599"/>
</dbReference>
<evidence type="ECO:0000259" key="8">
    <source>
        <dbReference type="Pfam" id="PF20222"/>
    </source>
</evidence>
<dbReference type="Pfam" id="PF20222">
    <property type="entry name" value="DUF6581"/>
    <property type="match status" value="1"/>
</dbReference>
<dbReference type="InterPro" id="IPR056467">
    <property type="entry name" value="eWH_GTF3C1"/>
</dbReference>
<evidence type="ECO:0000256" key="1">
    <source>
        <dbReference type="ARBA" id="ARBA00004123"/>
    </source>
</evidence>
<feature type="domain" description="GTF3C1 extended winged-helix" evidence="9">
    <location>
        <begin position="489"/>
        <end position="588"/>
    </location>
</feature>
<proteinExistence type="predicted"/>
<dbReference type="Proteomes" id="UP000054107">
    <property type="component" value="Unassembled WGS sequence"/>
</dbReference>
<evidence type="ECO:0000256" key="6">
    <source>
        <dbReference type="SAM" id="MobiDB-lite"/>
    </source>
</evidence>
<comment type="subcellular location">
    <subcellularLocation>
        <location evidence="1">Nucleus</location>
    </subcellularLocation>
</comment>
<keyword evidence="5" id="KW-0539">Nucleus</keyword>
<evidence type="ECO:0000256" key="4">
    <source>
        <dbReference type="ARBA" id="ARBA00023163"/>
    </source>
</evidence>
<evidence type="ECO:0000259" key="7">
    <source>
        <dbReference type="Pfam" id="PF04182"/>
    </source>
</evidence>
<accession>A0A0B7NMP0</accession>
<reference evidence="11 12" key="1">
    <citation type="submission" date="2014-09" db="EMBL/GenBank/DDBJ databases">
        <authorList>
            <person name="Ellenberger Sabrina"/>
        </authorList>
    </citation>
    <scope>NUCLEOTIDE SEQUENCE [LARGE SCALE GENOMIC DNA]</scope>
    <source>
        <strain evidence="11 12">CBS 412.66</strain>
    </source>
</reference>
<keyword evidence="2" id="KW-0597">Phosphoprotein</keyword>
<feature type="domain" description="Transcription factor tau subunit sfc3/Tfc3 C-terminal" evidence="8">
    <location>
        <begin position="984"/>
        <end position="1274"/>
    </location>
</feature>
<dbReference type="OrthoDB" id="68020at2759"/>